<sequence length="87" mass="9576">MGAHGSHNTVDKTRDLLVLSRPRDGIPLNNGDSISSDCRIDDSSDGDPRGDDSYVIKQWRRQLSQGSGGCNSHKAVEVVTLARQWRL</sequence>
<keyword evidence="3" id="KW-1185">Reference proteome</keyword>
<dbReference type="Proteomes" id="UP000501690">
    <property type="component" value="Linkage Group LG11"/>
</dbReference>
<protein>
    <submittedName>
        <fullName evidence="2">Uncharacterized protein</fullName>
    </submittedName>
</protein>
<dbReference type="AlphaFoldDB" id="A0A4D6NJE8"/>
<feature type="compositionally biased region" description="Basic and acidic residues" evidence="1">
    <location>
        <begin position="38"/>
        <end position="52"/>
    </location>
</feature>
<organism evidence="2 3">
    <name type="scientific">Vigna unguiculata</name>
    <name type="common">Cowpea</name>
    <dbReference type="NCBI Taxonomy" id="3917"/>
    <lineage>
        <taxon>Eukaryota</taxon>
        <taxon>Viridiplantae</taxon>
        <taxon>Streptophyta</taxon>
        <taxon>Embryophyta</taxon>
        <taxon>Tracheophyta</taxon>
        <taxon>Spermatophyta</taxon>
        <taxon>Magnoliopsida</taxon>
        <taxon>eudicotyledons</taxon>
        <taxon>Gunneridae</taxon>
        <taxon>Pentapetalae</taxon>
        <taxon>rosids</taxon>
        <taxon>fabids</taxon>
        <taxon>Fabales</taxon>
        <taxon>Fabaceae</taxon>
        <taxon>Papilionoideae</taxon>
        <taxon>50 kb inversion clade</taxon>
        <taxon>NPAAA clade</taxon>
        <taxon>indigoferoid/millettioid clade</taxon>
        <taxon>Phaseoleae</taxon>
        <taxon>Vigna</taxon>
    </lineage>
</organism>
<dbReference type="EMBL" id="CP039355">
    <property type="protein sequence ID" value="QCE13913.1"/>
    <property type="molecule type" value="Genomic_DNA"/>
</dbReference>
<evidence type="ECO:0000313" key="2">
    <source>
        <dbReference type="EMBL" id="QCE13913.1"/>
    </source>
</evidence>
<feature type="region of interest" description="Disordered" evidence="1">
    <location>
        <begin position="1"/>
        <end position="52"/>
    </location>
</feature>
<proteinExistence type="predicted"/>
<gene>
    <name evidence="2" type="ORF">DEO72_LG11g911</name>
</gene>
<name>A0A4D6NJE8_VIGUN</name>
<reference evidence="2 3" key="1">
    <citation type="submission" date="2019-04" db="EMBL/GenBank/DDBJ databases">
        <title>An improved genome assembly and genetic linkage map for asparagus bean, Vigna unguiculata ssp. sesquipedialis.</title>
        <authorList>
            <person name="Xia Q."/>
            <person name="Zhang R."/>
            <person name="Dong Y."/>
        </authorList>
    </citation>
    <scope>NUCLEOTIDE SEQUENCE [LARGE SCALE GENOMIC DNA]</scope>
    <source>
        <tissue evidence="2">Leaf</tissue>
    </source>
</reference>
<accession>A0A4D6NJE8</accession>
<evidence type="ECO:0000313" key="3">
    <source>
        <dbReference type="Proteomes" id="UP000501690"/>
    </source>
</evidence>
<evidence type="ECO:0000256" key="1">
    <source>
        <dbReference type="SAM" id="MobiDB-lite"/>
    </source>
</evidence>